<keyword evidence="2" id="KW-1185">Reference proteome</keyword>
<evidence type="ECO:0000313" key="2">
    <source>
        <dbReference type="Proteomes" id="UP000005239"/>
    </source>
</evidence>
<sequence>MESSQFSAEEKRLGRSLALATKLRLMLDELAGRISTRKKDDDVISALTVSTGVIDEDTVLGALRLYERGKVKLFGLKETARAHLTRAAVDPDEAAEIDRLIGEIEGKRGEELRGLPEAKIMIPRRACHGRGGMLVAQISCAPDRFVFPEANYCGCDHFTRRVVEKRCSYTCTHWLAAWLAMAMGQKIEETSLDSLQLMRRAVVGVQRVEEEAPSGDRS</sequence>
<protein>
    <submittedName>
        <fullName evidence="1">Uncharacterized protein</fullName>
    </submittedName>
</protein>
<dbReference type="Proteomes" id="UP000005239">
    <property type="component" value="Unassembled WGS sequence"/>
</dbReference>
<evidence type="ECO:0000313" key="1">
    <source>
        <dbReference type="EnsemblMetazoa" id="PPA24021.1"/>
    </source>
</evidence>
<reference evidence="1" key="2">
    <citation type="submission" date="2022-06" db="UniProtKB">
        <authorList>
            <consortium name="EnsemblMetazoa"/>
        </authorList>
    </citation>
    <scope>IDENTIFICATION</scope>
    <source>
        <strain evidence="1">PS312</strain>
    </source>
</reference>
<dbReference type="EnsemblMetazoa" id="PPA24021.1">
    <property type="protein sequence ID" value="PPA24021.1"/>
    <property type="gene ID" value="WBGene00113575"/>
</dbReference>
<reference evidence="2" key="1">
    <citation type="journal article" date="2008" name="Nat. Genet.">
        <title>The Pristionchus pacificus genome provides a unique perspective on nematode lifestyle and parasitism.</title>
        <authorList>
            <person name="Dieterich C."/>
            <person name="Clifton S.W."/>
            <person name="Schuster L.N."/>
            <person name="Chinwalla A."/>
            <person name="Delehaunty K."/>
            <person name="Dinkelacker I."/>
            <person name="Fulton L."/>
            <person name="Fulton R."/>
            <person name="Godfrey J."/>
            <person name="Minx P."/>
            <person name="Mitreva M."/>
            <person name="Roeseler W."/>
            <person name="Tian H."/>
            <person name="Witte H."/>
            <person name="Yang S.P."/>
            <person name="Wilson R.K."/>
            <person name="Sommer R.J."/>
        </authorList>
    </citation>
    <scope>NUCLEOTIDE SEQUENCE [LARGE SCALE GENOMIC DNA]</scope>
    <source>
        <strain evidence="2">PS312</strain>
    </source>
</reference>
<name>A0A2A6C8P2_PRIPA</name>
<dbReference type="AlphaFoldDB" id="A0A2A6C8P2"/>
<proteinExistence type="predicted"/>
<accession>A0A8R1YP59</accession>
<accession>A0A2A6C8P2</accession>
<organism evidence="1 2">
    <name type="scientific">Pristionchus pacificus</name>
    <name type="common">Parasitic nematode worm</name>
    <dbReference type="NCBI Taxonomy" id="54126"/>
    <lineage>
        <taxon>Eukaryota</taxon>
        <taxon>Metazoa</taxon>
        <taxon>Ecdysozoa</taxon>
        <taxon>Nematoda</taxon>
        <taxon>Chromadorea</taxon>
        <taxon>Rhabditida</taxon>
        <taxon>Rhabditina</taxon>
        <taxon>Diplogasteromorpha</taxon>
        <taxon>Diplogasteroidea</taxon>
        <taxon>Neodiplogasteridae</taxon>
        <taxon>Pristionchus</taxon>
    </lineage>
</organism>
<gene>
    <name evidence="1" type="primary">WBGene00113575</name>
</gene>